<dbReference type="RefSeq" id="YP_010651620.1">
    <property type="nucleotide sequence ID" value="NC_070783.1"/>
</dbReference>
<dbReference type="GO" id="GO:0004519">
    <property type="term" value="F:endonuclease activity"/>
    <property type="evidence" value="ECO:0007669"/>
    <property type="project" value="UniProtKB-KW"/>
</dbReference>
<dbReference type="Proteomes" id="UP000516151">
    <property type="component" value="Segment"/>
</dbReference>
<keyword evidence="2" id="KW-0540">Nuclease</keyword>
<dbReference type="SUPFAM" id="SSF55608">
    <property type="entry name" value="Homing endonucleases"/>
    <property type="match status" value="1"/>
</dbReference>
<dbReference type="Gene3D" id="3.10.28.10">
    <property type="entry name" value="Homing endonucleases"/>
    <property type="match status" value="1"/>
</dbReference>
<name>A0A7G9UYK8_9CAUD</name>
<dbReference type="GeneID" id="77927302"/>
<keyword evidence="3" id="KW-1185">Reference proteome</keyword>
<evidence type="ECO:0000313" key="3">
    <source>
        <dbReference type="Proteomes" id="UP000516151"/>
    </source>
</evidence>
<reference evidence="2 3" key="1">
    <citation type="submission" date="2020-06" db="EMBL/GenBank/DDBJ databases">
        <authorList>
            <person name="Arora M.N."/>
            <person name="Dalling M.T."/>
            <person name="Dawson S.P.M."/>
            <person name="Elia S.N."/>
            <person name="Burke B."/>
            <person name="Shaffer C.D."/>
            <person name="Weston-Hafer K.A."/>
            <person name="Garlena R.A."/>
            <person name="Russell D.A."/>
            <person name="Pope W.H."/>
            <person name="Jacobs-Sera D."/>
            <person name="Hatfull G.F."/>
        </authorList>
    </citation>
    <scope>NUCLEOTIDE SEQUENCE [LARGE SCALE GENOMIC DNA]</scope>
</reference>
<protein>
    <submittedName>
        <fullName evidence="2">LAGLIDADG endonuclease</fullName>
    </submittedName>
</protein>
<evidence type="ECO:0000259" key="1">
    <source>
        <dbReference type="Pfam" id="PF00961"/>
    </source>
</evidence>
<dbReference type="Pfam" id="PF00961">
    <property type="entry name" value="LAGLIDADG_1"/>
    <property type="match status" value="1"/>
</dbReference>
<keyword evidence="2" id="KW-0255">Endonuclease</keyword>
<dbReference type="InterPro" id="IPR027434">
    <property type="entry name" value="Homing_endonucl"/>
</dbReference>
<sequence>MLNLYYVAGLFDGEGWFEIKRAAGSHYRASRDWAYQCHAFITMRDKQIIEALAEQFGGTATLVKKRSDKHSDYYAWRVTGKNALAFAESIEPYLIGKKDQAQLIIGFQNEKILNGNQPLPDSRYEFYTSCYAKMRELNTKGVGKI</sequence>
<proteinExistence type="predicted"/>
<feature type="domain" description="Homing endonuclease LAGLIDADG" evidence="1">
    <location>
        <begin position="8"/>
        <end position="99"/>
    </location>
</feature>
<dbReference type="KEGG" id="vg:77927302"/>
<dbReference type="EMBL" id="MT684598">
    <property type="protein sequence ID" value="QNN99113.1"/>
    <property type="molecule type" value="Genomic_DNA"/>
</dbReference>
<accession>A0A7G9UYK8</accession>
<gene>
    <name evidence="2" type="primary">7</name>
    <name evidence="2" type="ORF">SEA_FAUST_7</name>
</gene>
<keyword evidence="2" id="KW-0378">Hydrolase</keyword>
<dbReference type="InterPro" id="IPR004860">
    <property type="entry name" value="LAGLIDADG_dom"/>
</dbReference>
<evidence type="ECO:0000313" key="2">
    <source>
        <dbReference type="EMBL" id="QNN99113.1"/>
    </source>
</evidence>
<organism evidence="2 3">
    <name type="scientific">Streptomyces phage Faust</name>
    <dbReference type="NCBI Taxonomy" id="2767565"/>
    <lineage>
        <taxon>Viruses</taxon>
        <taxon>Duplodnaviria</taxon>
        <taxon>Heunggongvirae</taxon>
        <taxon>Uroviricota</taxon>
        <taxon>Caudoviricetes</taxon>
        <taxon>Stanwilliamsviridae</taxon>
        <taxon>Loccivirinae</taxon>
        <taxon>Faustvirus</taxon>
        <taxon>Faustvirus faust</taxon>
    </lineage>
</organism>